<name>A0A9W9A076_9AGAR</name>
<dbReference type="EMBL" id="JAOTPV010000022">
    <property type="protein sequence ID" value="KAJ4471428.1"/>
    <property type="molecule type" value="Genomic_DNA"/>
</dbReference>
<accession>A0A9W9A076</accession>
<sequence length="98" mass="11660">LLAATLTPFYLISSHLLTELTRCSSIQCQVQRCNSIRRSQKIQYIYVDPRSSQMYKRKIRVWRETHDWNQWIADRPLNMMLLNAGRDYLIILSIRDSG</sequence>
<protein>
    <submittedName>
        <fullName evidence="1">Uncharacterized protein</fullName>
    </submittedName>
</protein>
<dbReference type="AlphaFoldDB" id="A0A9W9A076"/>
<reference evidence="1" key="1">
    <citation type="submission" date="2022-08" db="EMBL/GenBank/DDBJ databases">
        <title>A Global Phylogenomic Analysis of the Shiitake Genus Lentinula.</title>
        <authorList>
            <consortium name="DOE Joint Genome Institute"/>
            <person name="Sierra-Patev S."/>
            <person name="Min B."/>
            <person name="Naranjo-Ortiz M."/>
            <person name="Looney B."/>
            <person name="Konkel Z."/>
            <person name="Slot J.C."/>
            <person name="Sakamoto Y."/>
            <person name="Steenwyk J.L."/>
            <person name="Rokas A."/>
            <person name="Carro J."/>
            <person name="Camarero S."/>
            <person name="Ferreira P."/>
            <person name="Molpeceres G."/>
            <person name="Ruiz-Duenas F.J."/>
            <person name="Serrano A."/>
            <person name="Henrissat B."/>
            <person name="Drula E."/>
            <person name="Hughes K.W."/>
            <person name="Mata J.L."/>
            <person name="Ishikawa N.K."/>
            <person name="Vargas-Isla R."/>
            <person name="Ushijima S."/>
            <person name="Smith C.A."/>
            <person name="Ahrendt S."/>
            <person name="Andreopoulos W."/>
            <person name="He G."/>
            <person name="Labutti K."/>
            <person name="Lipzen A."/>
            <person name="Ng V."/>
            <person name="Riley R."/>
            <person name="Sandor L."/>
            <person name="Barry K."/>
            <person name="Martinez A.T."/>
            <person name="Xiao Y."/>
            <person name="Gibbons J.G."/>
            <person name="Terashima K."/>
            <person name="Grigoriev I.V."/>
            <person name="Hibbett D.S."/>
        </authorList>
    </citation>
    <scope>NUCLEOTIDE SEQUENCE</scope>
    <source>
        <strain evidence="1">JLM2183</strain>
    </source>
</reference>
<comment type="caution">
    <text evidence="1">The sequence shown here is derived from an EMBL/GenBank/DDBJ whole genome shotgun (WGS) entry which is preliminary data.</text>
</comment>
<dbReference type="Proteomes" id="UP001150266">
    <property type="component" value="Unassembled WGS sequence"/>
</dbReference>
<gene>
    <name evidence="1" type="ORF">J3R30DRAFT_3524910</name>
</gene>
<feature type="non-terminal residue" evidence="1">
    <location>
        <position position="98"/>
    </location>
</feature>
<evidence type="ECO:0000313" key="1">
    <source>
        <dbReference type="EMBL" id="KAJ4471428.1"/>
    </source>
</evidence>
<keyword evidence="2" id="KW-1185">Reference proteome</keyword>
<proteinExistence type="predicted"/>
<evidence type="ECO:0000313" key="2">
    <source>
        <dbReference type="Proteomes" id="UP001150266"/>
    </source>
</evidence>
<organism evidence="1 2">
    <name type="scientific">Lentinula aciculospora</name>
    <dbReference type="NCBI Taxonomy" id="153920"/>
    <lineage>
        <taxon>Eukaryota</taxon>
        <taxon>Fungi</taxon>
        <taxon>Dikarya</taxon>
        <taxon>Basidiomycota</taxon>
        <taxon>Agaricomycotina</taxon>
        <taxon>Agaricomycetes</taxon>
        <taxon>Agaricomycetidae</taxon>
        <taxon>Agaricales</taxon>
        <taxon>Marasmiineae</taxon>
        <taxon>Omphalotaceae</taxon>
        <taxon>Lentinula</taxon>
    </lineage>
</organism>